<organism evidence="1 2">
    <name type="scientific">Schistosoma margrebowiei</name>
    <dbReference type="NCBI Taxonomy" id="48269"/>
    <lineage>
        <taxon>Eukaryota</taxon>
        <taxon>Metazoa</taxon>
        <taxon>Spiralia</taxon>
        <taxon>Lophotrochozoa</taxon>
        <taxon>Platyhelminthes</taxon>
        <taxon>Trematoda</taxon>
        <taxon>Digenea</taxon>
        <taxon>Strigeidida</taxon>
        <taxon>Schistosomatoidea</taxon>
        <taxon>Schistosomatidae</taxon>
        <taxon>Schistosoma</taxon>
    </lineage>
</organism>
<reference evidence="1 2" key="1">
    <citation type="submission" date="2018-11" db="EMBL/GenBank/DDBJ databases">
        <authorList>
            <consortium name="Pathogen Informatics"/>
        </authorList>
    </citation>
    <scope>NUCLEOTIDE SEQUENCE [LARGE SCALE GENOMIC DNA]</scope>
    <source>
        <strain evidence="1 2">Zambia</strain>
    </source>
</reference>
<accession>A0A183LWN2</accession>
<proteinExistence type="predicted"/>
<name>A0A183LWN2_9TREM</name>
<evidence type="ECO:0000313" key="1">
    <source>
        <dbReference type="EMBL" id="VDO80212.1"/>
    </source>
</evidence>
<evidence type="ECO:0000313" key="2">
    <source>
        <dbReference type="Proteomes" id="UP000277204"/>
    </source>
</evidence>
<dbReference type="EMBL" id="UZAI01003491">
    <property type="protein sequence ID" value="VDO80212.1"/>
    <property type="molecule type" value="Genomic_DNA"/>
</dbReference>
<gene>
    <name evidence="1" type="ORF">SMRZ_LOCUS8207</name>
</gene>
<sequence length="130" mass="14774">MWETERVLQIAAEMGRYNLEVLGISETHRTQFGQQRLASGDLLPYSGHDEENAPHTQGVALMLFKQVQNALIGWKSHRPSIIKASFKINEDGITMNVIQSYAPTNDYNEEIKINFTICSSQSFRSAQQRT</sequence>
<dbReference type="AlphaFoldDB" id="A0A183LWN2"/>
<dbReference type="STRING" id="48269.A0A183LWN2"/>
<dbReference type="Proteomes" id="UP000277204">
    <property type="component" value="Unassembled WGS sequence"/>
</dbReference>
<keyword evidence="2" id="KW-1185">Reference proteome</keyword>
<protein>
    <submittedName>
        <fullName evidence="1">Uncharacterized protein</fullName>
    </submittedName>
</protein>